<evidence type="ECO:0000256" key="2">
    <source>
        <dbReference type="SAM" id="Phobius"/>
    </source>
</evidence>
<feature type="transmembrane region" description="Helical" evidence="2">
    <location>
        <begin position="333"/>
        <end position="354"/>
    </location>
</feature>
<protein>
    <submittedName>
        <fullName evidence="4">Pre-pilin peptidase or phosphoesterase</fullName>
    </submittedName>
</protein>
<feature type="transmembrane region" description="Helical" evidence="2">
    <location>
        <begin position="268"/>
        <end position="287"/>
    </location>
</feature>
<accession>A0A086BNF1</accession>
<feature type="transmembrane region" description="Helical" evidence="2">
    <location>
        <begin position="188"/>
        <end position="210"/>
    </location>
</feature>
<dbReference type="SUPFAM" id="SSF48317">
    <property type="entry name" value="Acid phosphatase/Vanadium-dependent haloperoxidase"/>
    <property type="match status" value="1"/>
</dbReference>
<feature type="compositionally biased region" description="Basic residues" evidence="1">
    <location>
        <begin position="92"/>
        <end position="102"/>
    </location>
</feature>
<dbReference type="eggNOG" id="COG0671">
    <property type="taxonomic scope" value="Bacteria"/>
</dbReference>
<dbReference type="Pfam" id="PF01569">
    <property type="entry name" value="PAP2"/>
    <property type="match status" value="1"/>
</dbReference>
<dbReference type="AlphaFoldDB" id="A0A086BNF1"/>
<feature type="domain" description="Phosphatidic acid phosphatase type 2/haloperoxidase" evidence="3">
    <location>
        <begin position="294"/>
        <end position="378"/>
    </location>
</feature>
<gene>
    <name evidence="4" type="ORF">BBOMB_1311</name>
</gene>
<dbReference type="RefSeq" id="WP_081867423.1">
    <property type="nucleotide sequence ID" value="NZ_ATLK01000002.1"/>
</dbReference>
<comment type="caution">
    <text evidence="4">The sequence shown here is derived from an EMBL/GenBank/DDBJ whole genome shotgun (WGS) entry which is preliminary data.</text>
</comment>
<dbReference type="InterPro" id="IPR036938">
    <property type="entry name" value="PAP2/HPO_sf"/>
</dbReference>
<evidence type="ECO:0000259" key="3">
    <source>
        <dbReference type="Pfam" id="PF01569"/>
    </source>
</evidence>
<feature type="transmembrane region" description="Helical" evidence="2">
    <location>
        <begin position="397"/>
        <end position="418"/>
    </location>
</feature>
<feature type="transmembrane region" description="Helical" evidence="2">
    <location>
        <begin position="230"/>
        <end position="261"/>
    </location>
</feature>
<dbReference type="InterPro" id="IPR000326">
    <property type="entry name" value="PAP2/HPO"/>
</dbReference>
<dbReference type="STRING" id="1341695.BBOMB_1311"/>
<dbReference type="EMBL" id="ATLK01000002">
    <property type="protein sequence ID" value="KFF30465.1"/>
    <property type="molecule type" value="Genomic_DNA"/>
</dbReference>
<feature type="transmembrane region" description="Helical" evidence="2">
    <location>
        <begin position="438"/>
        <end position="457"/>
    </location>
</feature>
<keyword evidence="5" id="KW-1185">Reference proteome</keyword>
<keyword evidence="2" id="KW-1133">Transmembrane helix</keyword>
<dbReference type="Proteomes" id="UP000028730">
    <property type="component" value="Unassembled WGS sequence"/>
</dbReference>
<feature type="transmembrane region" description="Helical" evidence="2">
    <location>
        <begin position="360"/>
        <end position="377"/>
    </location>
</feature>
<keyword evidence="2" id="KW-0472">Membrane</keyword>
<evidence type="ECO:0000313" key="5">
    <source>
        <dbReference type="Proteomes" id="UP000028730"/>
    </source>
</evidence>
<feature type="region of interest" description="Disordered" evidence="1">
    <location>
        <begin position="1"/>
        <end position="167"/>
    </location>
</feature>
<dbReference type="Gene3D" id="1.20.144.10">
    <property type="entry name" value="Phosphatidic acid phosphatase type 2/haloperoxidase"/>
    <property type="match status" value="1"/>
</dbReference>
<feature type="compositionally biased region" description="Polar residues" evidence="1">
    <location>
        <begin position="1"/>
        <end position="24"/>
    </location>
</feature>
<evidence type="ECO:0000256" key="1">
    <source>
        <dbReference type="SAM" id="MobiDB-lite"/>
    </source>
</evidence>
<feature type="transmembrane region" description="Helical" evidence="2">
    <location>
        <begin position="307"/>
        <end position="326"/>
    </location>
</feature>
<proteinExistence type="predicted"/>
<dbReference type="OrthoDB" id="3240395at2"/>
<organism evidence="4 5">
    <name type="scientific">Bifidobacterium bombi DSM 19703</name>
    <dbReference type="NCBI Taxonomy" id="1341695"/>
    <lineage>
        <taxon>Bacteria</taxon>
        <taxon>Bacillati</taxon>
        <taxon>Actinomycetota</taxon>
        <taxon>Actinomycetes</taxon>
        <taxon>Bifidobacteriales</taxon>
        <taxon>Bifidobacteriaceae</taxon>
        <taxon>Bifidobacterium</taxon>
    </lineage>
</organism>
<reference evidence="4 5" key="1">
    <citation type="journal article" date="2014" name="Appl. Environ. Microbiol.">
        <title>Genomic encyclopedia of type strains of the genus Bifidobacterium.</title>
        <authorList>
            <person name="Milani C."/>
            <person name="Lugli G.A."/>
            <person name="Duranti S."/>
            <person name="Turroni F."/>
            <person name="Bottacini F."/>
            <person name="Mangifesta M."/>
            <person name="Sanchez B."/>
            <person name="Viappiani A."/>
            <person name="Mancabelli L."/>
            <person name="Taminiau B."/>
            <person name="Delcenserie V."/>
            <person name="Barrangou R."/>
            <person name="Margolles A."/>
            <person name="van Sinderen D."/>
            <person name="Ventura M."/>
        </authorList>
    </citation>
    <scope>NUCLEOTIDE SEQUENCE [LARGE SCALE GENOMIC DNA]</scope>
    <source>
        <strain evidence="4 5">DSM 19703</strain>
    </source>
</reference>
<name>A0A086BNF1_9BIFI</name>
<evidence type="ECO:0000313" key="4">
    <source>
        <dbReference type="EMBL" id="KFF30465.1"/>
    </source>
</evidence>
<keyword evidence="2" id="KW-0812">Transmembrane</keyword>
<sequence length="485" mass="51054">MTDNNFDQGVQQDPTSLSSNQLDGPSSEVGAVPPAPPEPPVRGDSAAALWSDAPVNSSGAVHEPVSTGGMAENNEPGRRVIRVTSESTETKGRRKAGTKRARNSAVRKNAGSVSTPPEGGLSSVGRHGAGIAGANGYSGSRPDTVAVPDGSEQNVQGRASDASDEMEEDSYRLQTVDPLLNRPRISSIALCVVLAIAYFAGAAGVYWAGVHTPRGQNYDDMVWLVMRSHIPVWLSSVSALLSQEATVLVISIVLVAVAFIVMIVRKRWWLIAQGLAFGVICYGLSWLKRVLPRPMLVRVHSQPSNTAPSGHTLLAVAAVVLLLMAVPRVWRALVAVIGATYVVLVAVSLVAGRWHRPTDVVMSVLLACGLAFVAMALTRATGMDEPGKRASSASIQIVASVMITFGLLFALYGAFVIWNIMPGLDYSAMWANDGACSSTGIGIVALTTLSFGLLLAMRHITAAPLSKIGLIGAPPAPPSGEERQR</sequence>